<sequence>MPVQNLASLSEAFEVKVGVQQGSALSPFSFNIVTDYLTNHIPALLSWTMLYADDTDLAANTAKDLQVLLNILSPSRGTDFE</sequence>
<dbReference type="Pfam" id="PF00078">
    <property type="entry name" value="RVT_1"/>
    <property type="match status" value="1"/>
</dbReference>
<dbReference type="PROSITE" id="PS50878">
    <property type="entry name" value="RT_POL"/>
    <property type="match status" value="1"/>
</dbReference>
<name>A0AAD7Y8M8_MYTSE</name>
<evidence type="ECO:0000313" key="3">
    <source>
        <dbReference type="Proteomes" id="UP001231518"/>
    </source>
</evidence>
<dbReference type="Proteomes" id="UP001231518">
    <property type="component" value="Chromosome 30"/>
</dbReference>
<reference evidence="2" key="1">
    <citation type="submission" date="2023-03" db="EMBL/GenBank/DDBJ databases">
        <title>Chromosome-level genomes of two armyworms, Mythimna separata and Mythimna loreyi, provide insights into the biosynthesis and reception of sex pheromones.</title>
        <authorList>
            <person name="Zhao H."/>
        </authorList>
    </citation>
    <scope>NUCLEOTIDE SEQUENCE</scope>
    <source>
        <strain evidence="2">BeijingLab</strain>
        <tissue evidence="2">Pupa</tissue>
    </source>
</reference>
<dbReference type="EMBL" id="JARGEI010000028">
    <property type="protein sequence ID" value="KAJ8706713.1"/>
    <property type="molecule type" value="Genomic_DNA"/>
</dbReference>
<comment type="caution">
    <text evidence="2">The sequence shown here is derived from an EMBL/GenBank/DDBJ whole genome shotgun (WGS) entry which is preliminary data.</text>
</comment>
<dbReference type="InterPro" id="IPR000477">
    <property type="entry name" value="RT_dom"/>
</dbReference>
<evidence type="ECO:0000259" key="1">
    <source>
        <dbReference type="PROSITE" id="PS50878"/>
    </source>
</evidence>
<accession>A0AAD7Y8M8</accession>
<keyword evidence="3" id="KW-1185">Reference proteome</keyword>
<evidence type="ECO:0000313" key="2">
    <source>
        <dbReference type="EMBL" id="KAJ8706713.1"/>
    </source>
</evidence>
<protein>
    <recommendedName>
        <fullName evidence="1">Reverse transcriptase domain-containing protein</fullName>
    </recommendedName>
</protein>
<organism evidence="2 3">
    <name type="scientific">Mythimna separata</name>
    <name type="common">Oriental armyworm</name>
    <name type="synonym">Pseudaletia separata</name>
    <dbReference type="NCBI Taxonomy" id="271217"/>
    <lineage>
        <taxon>Eukaryota</taxon>
        <taxon>Metazoa</taxon>
        <taxon>Ecdysozoa</taxon>
        <taxon>Arthropoda</taxon>
        <taxon>Hexapoda</taxon>
        <taxon>Insecta</taxon>
        <taxon>Pterygota</taxon>
        <taxon>Neoptera</taxon>
        <taxon>Endopterygota</taxon>
        <taxon>Lepidoptera</taxon>
        <taxon>Glossata</taxon>
        <taxon>Ditrysia</taxon>
        <taxon>Noctuoidea</taxon>
        <taxon>Noctuidae</taxon>
        <taxon>Noctuinae</taxon>
        <taxon>Hadenini</taxon>
        <taxon>Mythimna</taxon>
    </lineage>
</organism>
<feature type="domain" description="Reverse transcriptase" evidence="1">
    <location>
        <begin position="1"/>
        <end position="81"/>
    </location>
</feature>
<dbReference type="AlphaFoldDB" id="A0AAD7Y8M8"/>
<proteinExistence type="predicted"/>
<gene>
    <name evidence="2" type="ORF">PYW07_012791</name>
</gene>